<comment type="caution">
    <text evidence="2">The sequence shown here is derived from an EMBL/GenBank/DDBJ whole genome shotgun (WGS) entry which is preliminary data.</text>
</comment>
<dbReference type="EMBL" id="QFLI01000009">
    <property type="protein sequence ID" value="PXX97874.1"/>
    <property type="molecule type" value="Genomic_DNA"/>
</dbReference>
<keyword evidence="1" id="KW-0472">Membrane</keyword>
<gene>
    <name evidence="2" type="ORF">DF185_18070</name>
</gene>
<evidence type="ECO:0000313" key="2">
    <source>
        <dbReference type="EMBL" id="PXX97874.1"/>
    </source>
</evidence>
<dbReference type="RefSeq" id="WP_110362245.1">
    <property type="nucleotide sequence ID" value="NZ_QFLI01000009.1"/>
</dbReference>
<name>A0A2V3ZUF0_9BACT</name>
<protein>
    <submittedName>
        <fullName evidence="2">Uncharacterized protein</fullName>
    </submittedName>
</protein>
<accession>A0A2V3ZUF0</accession>
<keyword evidence="1" id="KW-1133">Transmembrane helix</keyword>
<keyword evidence="3" id="KW-1185">Reference proteome</keyword>
<proteinExistence type="predicted"/>
<dbReference type="AlphaFoldDB" id="A0A2V3ZUF0"/>
<dbReference type="OrthoDB" id="9823226at2"/>
<reference evidence="2 3" key="1">
    <citation type="submission" date="2018-05" db="EMBL/GenBank/DDBJ databases">
        <title>Marinifilum breve JC075T sp. nov., a marine bacterium isolated from Yongle Blue Hole in the South China Sea.</title>
        <authorList>
            <person name="Fu T."/>
        </authorList>
    </citation>
    <scope>NUCLEOTIDE SEQUENCE [LARGE SCALE GENOMIC DNA]</scope>
    <source>
        <strain evidence="2 3">JC075</strain>
    </source>
</reference>
<keyword evidence="1" id="KW-0812">Transmembrane</keyword>
<evidence type="ECO:0000256" key="1">
    <source>
        <dbReference type="SAM" id="Phobius"/>
    </source>
</evidence>
<evidence type="ECO:0000313" key="3">
    <source>
        <dbReference type="Proteomes" id="UP000248079"/>
    </source>
</evidence>
<organism evidence="2 3">
    <name type="scientific">Marinifilum breve</name>
    <dbReference type="NCBI Taxonomy" id="2184082"/>
    <lineage>
        <taxon>Bacteria</taxon>
        <taxon>Pseudomonadati</taxon>
        <taxon>Bacteroidota</taxon>
        <taxon>Bacteroidia</taxon>
        <taxon>Marinilabiliales</taxon>
        <taxon>Marinifilaceae</taxon>
    </lineage>
</organism>
<feature type="transmembrane region" description="Helical" evidence="1">
    <location>
        <begin position="48"/>
        <end position="67"/>
    </location>
</feature>
<dbReference type="Proteomes" id="UP000248079">
    <property type="component" value="Unassembled WGS sequence"/>
</dbReference>
<sequence length="200" mass="23070">MQPNSLDSIIKNNLENQSKLPSNVHFDKDRLRSSIDGRINQQSKERKWKFAAAILILLLGSSIYLHYQQYNTIKIQNQNIGNQEQLISTLHIENENIKSKNYSLIDSISKSSIAQMEKPKQVALPQLPTIVINQPIIFKNNVDDKLYIQIVERIKIEETESEIPELDLPVYYESDRLASNTNKQSNSKSFARKIGKLFKN</sequence>